<dbReference type="CDD" id="cd00077">
    <property type="entry name" value="HDc"/>
    <property type="match status" value="1"/>
</dbReference>
<dbReference type="Gene3D" id="1.10.3210.10">
    <property type="entry name" value="Hypothetical protein af1432"/>
    <property type="match status" value="1"/>
</dbReference>
<comment type="caution">
    <text evidence="2">The sequence shown here is derived from an EMBL/GenBank/DDBJ whole genome shotgun (WGS) entry which is preliminary data.</text>
</comment>
<sequence length="386" mass="44416">MACNMFDYSQLNRVAAQDKDIIAIVDDLFRLAREHYPILSRLSVVLCSENRASNYFVSDSLCQEAEHRYIEQELKPESELSRMAESLDTRIIDDLTSTHPTKQVSHLLKLGHQSSYTTPIHYQESNLGFVFINASSIGFFAQQYIQCDIAYLTQVISSLFIQLFERQRHFQSSLAIALNMGHARDPETKEHLIRMGKYSEQLARTLSHSNNEITHQFIHRIRLYAPFHDIGKYRIPDNVLFSTGSFTKEERAIMNNHTLYGEEMVNDVVALSQHSSMCMDEIQFIKNIVRHHHERFDGRGLPDGLSQDAIPLEARIVTLADVFDALMSKRAYKHAWSLNEVMAYIEANTGSMFDPECVEALKQNLDSFMAIRDQYNDDVQPHIMTA</sequence>
<gene>
    <name evidence="2" type="ORF">BCT54_07005</name>
</gene>
<dbReference type="SMART" id="SM00471">
    <property type="entry name" value="HDc"/>
    <property type="match status" value="1"/>
</dbReference>
<dbReference type="InterPro" id="IPR003607">
    <property type="entry name" value="HD/PDEase_dom"/>
</dbReference>
<dbReference type="EMBL" id="MCZF01000265">
    <property type="protein sequence ID" value="PMM43058.1"/>
    <property type="molecule type" value="Genomic_DNA"/>
</dbReference>
<dbReference type="Proteomes" id="UP000235533">
    <property type="component" value="Unassembled WGS sequence"/>
</dbReference>
<evidence type="ECO:0000313" key="2">
    <source>
        <dbReference type="EMBL" id="PMM43058.1"/>
    </source>
</evidence>
<reference evidence="3" key="1">
    <citation type="submission" date="2016-07" db="EMBL/GenBank/DDBJ databases">
        <title>Nontailed viruses are major unrecognized killers of bacteria in the ocean.</title>
        <authorList>
            <person name="Kauffman K."/>
            <person name="Hussain F."/>
            <person name="Yang J."/>
            <person name="Arevalo P."/>
            <person name="Brown J."/>
            <person name="Cutler M."/>
            <person name="Kelly L."/>
            <person name="Polz M.F."/>
        </authorList>
    </citation>
    <scope>NUCLEOTIDE SEQUENCE [LARGE SCALE GENOMIC DNA]</scope>
    <source>
        <strain evidence="3">10N.261.48.B5</strain>
    </source>
</reference>
<dbReference type="GO" id="GO:0008081">
    <property type="term" value="F:phosphoric diester hydrolase activity"/>
    <property type="evidence" value="ECO:0007669"/>
    <property type="project" value="UniProtKB-ARBA"/>
</dbReference>
<evidence type="ECO:0000313" key="3">
    <source>
        <dbReference type="Proteomes" id="UP000235533"/>
    </source>
</evidence>
<dbReference type="InterPro" id="IPR037522">
    <property type="entry name" value="HD_GYP_dom"/>
</dbReference>
<dbReference type="SUPFAM" id="SSF109604">
    <property type="entry name" value="HD-domain/PDEase-like"/>
    <property type="match status" value="1"/>
</dbReference>
<dbReference type="PANTHER" id="PTHR45228:SF1">
    <property type="entry name" value="CYCLIC DI-GMP PHOSPHODIESTERASE TM_0186"/>
    <property type="match status" value="1"/>
</dbReference>
<keyword evidence="2" id="KW-0378">Hydrolase</keyword>
<dbReference type="RefSeq" id="WP_102553251.1">
    <property type="nucleotide sequence ID" value="NZ_MCZF01000265.1"/>
</dbReference>
<feature type="domain" description="HD-GYP" evidence="1">
    <location>
        <begin position="166"/>
        <end position="377"/>
    </location>
</feature>
<dbReference type="PANTHER" id="PTHR45228">
    <property type="entry name" value="CYCLIC DI-GMP PHOSPHODIESTERASE TM_0186-RELATED"/>
    <property type="match status" value="1"/>
</dbReference>
<proteinExistence type="predicted"/>
<dbReference type="Pfam" id="PF13487">
    <property type="entry name" value="HD_5"/>
    <property type="match status" value="1"/>
</dbReference>
<name>A0A2N7JMN8_VIBSP</name>
<dbReference type="PROSITE" id="PS51832">
    <property type="entry name" value="HD_GYP"/>
    <property type="match status" value="1"/>
</dbReference>
<organism evidence="2 3">
    <name type="scientific">Vibrio splendidus</name>
    <dbReference type="NCBI Taxonomy" id="29497"/>
    <lineage>
        <taxon>Bacteria</taxon>
        <taxon>Pseudomonadati</taxon>
        <taxon>Pseudomonadota</taxon>
        <taxon>Gammaproteobacteria</taxon>
        <taxon>Vibrionales</taxon>
        <taxon>Vibrionaceae</taxon>
        <taxon>Vibrio</taxon>
    </lineage>
</organism>
<dbReference type="AlphaFoldDB" id="A0A2N7JMN8"/>
<evidence type="ECO:0000259" key="1">
    <source>
        <dbReference type="PROSITE" id="PS51832"/>
    </source>
</evidence>
<accession>A0A2N7JMN8</accession>
<dbReference type="InterPro" id="IPR052020">
    <property type="entry name" value="Cyclic_di-GMP/3'3'-cGAMP_PDE"/>
</dbReference>
<protein>
    <submittedName>
        <fullName evidence="2">Metal-dependent phosphohydrolase</fullName>
    </submittedName>
</protein>